<dbReference type="PANTHER" id="PTHR33147">
    <property type="entry name" value="DEFENSIN-LIKE PROTEIN 1"/>
    <property type="match status" value="1"/>
</dbReference>
<dbReference type="CDD" id="cd00107">
    <property type="entry name" value="Knot1"/>
    <property type="match status" value="1"/>
</dbReference>
<dbReference type="OMA" id="RVCMSEG"/>
<dbReference type="Pfam" id="PF00304">
    <property type="entry name" value="Gamma-thionin"/>
    <property type="match status" value="1"/>
</dbReference>
<dbReference type="PANTHER" id="PTHR33147:SF26">
    <property type="entry name" value="DEFENSIN-LIKE PROTEIN 7-RELATED"/>
    <property type="match status" value="1"/>
</dbReference>
<keyword evidence="2" id="KW-1015">Disulfide bond</keyword>
<dbReference type="InParanoid" id="A0A1D6EET4"/>
<dbReference type="KEGG" id="zma:103646754"/>
<dbReference type="OrthoDB" id="683455at2759"/>
<protein>
    <submittedName>
        <fullName evidence="4">Defensin-like protein 6</fullName>
    </submittedName>
</protein>
<evidence type="ECO:0000256" key="2">
    <source>
        <dbReference type="ARBA" id="ARBA00023157"/>
    </source>
</evidence>
<proteinExistence type="predicted"/>
<evidence type="ECO:0000256" key="1">
    <source>
        <dbReference type="ARBA" id="ARBA00022729"/>
    </source>
</evidence>
<dbReference type="AlphaFoldDB" id="A0A1D6EET4"/>
<gene>
    <name evidence="4" type="ORF">ZEAMMB73_Zm00001d004322</name>
</gene>
<dbReference type="InterPro" id="IPR036574">
    <property type="entry name" value="Scorpion_toxin-like_sf"/>
</dbReference>
<dbReference type="Gene3D" id="3.30.30.10">
    <property type="entry name" value="Knottin, scorpion toxin-like"/>
    <property type="match status" value="1"/>
</dbReference>
<dbReference type="FunCoup" id="A0A1D6EET4">
    <property type="interactions" value="4"/>
</dbReference>
<dbReference type="EMBL" id="CM007648">
    <property type="protein sequence ID" value="ONM18724.1"/>
    <property type="molecule type" value="Genomic_DNA"/>
</dbReference>
<evidence type="ECO:0000259" key="3">
    <source>
        <dbReference type="SMART" id="SM00505"/>
    </source>
</evidence>
<dbReference type="PRINTS" id="PR00288">
    <property type="entry name" value="PUROTHIONIN"/>
</dbReference>
<dbReference type="PROSITE" id="PS00940">
    <property type="entry name" value="GAMMA_THIONIN"/>
    <property type="match status" value="1"/>
</dbReference>
<dbReference type="SMR" id="A0A1D6EET4"/>
<keyword evidence="1" id="KW-0732">Signal</keyword>
<reference evidence="4" key="1">
    <citation type="submission" date="2015-12" db="EMBL/GenBank/DDBJ databases">
        <title>Update maize B73 reference genome by single molecule sequencing technologies.</title>
        <authorList>
            <consortium name="Maize Genome Sequencing Project"/>
            <person name="Ware D."/>
        </authorList>
    </citation>
    <scope>NUCLEOTIDE SEQUENCE [LARGE SCALE GENOMIC DNA]</scope>
    <source>
        <tissue evidence="4">Seedling</tissue>
    </source>
</reference>
<dbReference type="InterPro" id="IPR003614">
    <property type="entry name" value="Knottins"/>
</dbReference>
<dbReference type="GO" id="GO:0006952">
    <property type="term" value="P:defense response"/>
    <property type="evidence" value="ECO:0007669"/>
    <property type="project" value="InterPro"/>
</dbReference>
<name>A0A1D6EET4_MAIZE</name>
<dbReference type="InterPro" id="IPR008176">
    <property type="entry name" value="Defensin_plant"/>
</dbReference>
<dbReference type="STRING" id="4577.A0A1D6EET4"/>
<dbReference type="SUPFAM" id="SSF57095">
    <property type="entry name" value="Scorpion toxin-like"/>
    <property type="match status" value="1"/>
</dbReference>
<sequence length="74" mass="8139">MESSRMFQPAIILLLLLIVTTDVAQAARECEKDSERFLGACMASDNCANVCRGEGFSGGRCSTFRRRCICTKPC</sequence>
<dbReference type="SMART" id="SM00505">
    <property type="entry name" value="Knot1"/>
    <property type="match status" value="1"/>
</dbReference>
<organism evidence="4">
    <name type="scientific">Zea mays</name>
    <name type="common">Maize</name>
    <dbReference type="NCBI Taxonomy" id="4577"/>
    <lineage>
        <taxon>Eukaryota</taxon>
        <taxon>Viridiplantae</taxon>
        <taxon>Streptophyta</taxon>
        <taxon>Embryophyta</taxon>
        <taxon>Tracheophyta</taxon>
        <taxon>Spermatophyta</taxon>
        <taxon>Magnoliopsida</taxon>
        <taxon>Liliopsida</taxon>
        <taxon>Poales</taxon>
        <taxon>Poaceae</taxon>
        <taxon>PACMAD clade</taxon>
        <taxon>Panicoideae</taxon>
        <taxon>Andropogonodae</taxon>
        <taxon>Andropogoneae</taxon>
        <taxon>Tripsacinae</taxon>
        <taxon>Zea</taxon>
    </lineage>
</organism>
<dbReference type="IntAct" id="A0A1D6EET4">
    <property type="interactions" value="7"/>
</dbReference>
<accession>A0A1D6EET4</accession>
<evidence type="ECO:0000313" key="4">
    <source>
        <dbReference type="EMBL" id="ONM18724.1"/>
    </source>
</evidence>
<feature type="domain" description="Knottins-like" evidence="3">
    <location>
        <begin position="29"/>
        <end position="74"/>
    </location>
</feature>